<feature type="domain" description="N-acetyltransferase" evidence="3">
    <location>
        <begin position="2"/>
        <end position="158"/>
    </location>
</feature>
<evidence type="ECO:0000313" key="5">
    <source>
        <dbReference type="Proteomes" id="UP000223606"/>
    </source>
</evidence>
<dbReference type="InterPro" id="IPR050832">
    <property type="entry name" value="Bact_Acetyltransf"/>
</dbReference>
<organism evidence="4 5">
    <name type="scientific">Hartmannibacter diazotrophicus</name>
    <dbReference type="NCBI Taxonomy" id="1482074"/>
    <lineage>
        <taxon>Bacteria</taxon>
        <taxon>Pseudomonadati</taxon>
        <taxon>Pseudomonadota</taxon>
        <taxon>Alphaproteobacteria</taxon>
        <taxon>Hyphomicrobiales</taxon>
        <taxon>Pleomorphomonadaceae</taxon>
        <taxon>Hartmannibacter</taxon>
    </lineage>
</organism>
<evidence type="ECO:0000256" key="2">
    <source>
        <dbReference type="ARBA" id="ARBA00023315"/>
    </source>
</evidence>
<dbReference type="EMBL" id="LT960614">
    <property type="protein sequence ID" value="SON54615.1"/>
    <property type="molecule type" value="Genomic_DNA"/>
</dbReference>
<dbReference type="Proteomes" id="UP000223606">
    <property type="component" value="Chromosome 1"/>
</dbReference>
<dbReference type="Gene3D" id="3.40.630.30">
    <property type="match status" value="1"/>
</dbReference>
<protein>
    <submittedName>
        <fullName evidence="4">Acetyltransferase (GNAT) family protein</fullName>
    </submittedName>
</protein>
<dbReference type="PANTHER" id="PTHR43877">
    <property type="entry name" value="AMINOALKYLPHOSPHONATE N-ACETYLTRANSFERASE-RELATED-RELATED"/>
    <property type="match status" value="1"/>
</dbReference>
<proteinExistence type="predicted"/>
<dbReference type="RefSeq" id="WP_099555079.1">
    <property type="nucleotide sequence ID" value="NZ_LT960614.1"/>
</dbReference>
<evidence type="ECO:0000259" key="3">
    <source>
        <dbReference type="PROSITE" id="PS51186"/>
    </source>
</evidence>
<dbReference type="CDD" id="cd04301">
    <property type="entry name" value="NAT_SF"/>
    <property type="match status" value="1"/>
</dbReference>
<dbReference type="Pfam" id="PF00583">
    <property type="entry name" value="Acetyltransf_1"/>
    <property type="match status" value="1"/>
</dbReference>
<reference evidence="5" key="1">
    <citation type="submission" date="2017-09" db="EMBL/GenBank/DDBJ databases">
        <title>Genome sequence of Nannocystis excedens DSM 71.</title>
        <authorList>
            <person name="Blom J."/>
        </authorList>
    </citation>
    <scope>NUCLEOTIDE SEQUENCE [LARGE SCALE GENOMIC DNA]</scope>
    <source>
        <strain evidence="5">type strain: E19</strain>
    </source>
</reference>
<keyword evidence="1 4" id="KW-0808">Transferase</keyword>
<dbReference type="SUPFAM" id="SSF55729">
    <property type="entry name" value="Acyl-CoA N-acyltransferases (Nat)"/>
    <property type="match status" value="1"/>
</dbReference>
<dbReference type="InterPro" id="IPR016181">
    <property type="entry name" value="Acyl_CoA_acyltransferase"/>
</dbReference>
<evidence type="ECO:0000313" key="4">
    <source>
        <dbReference type="EMBL" id="SON54615.1"/>
    </source>
</evidence>
<dbReference type="PROSITE" id="PS51186">
    <property type="entry name" value="GNAT"/>
    <property type="match status" value="1"/>
</dbReference>
<sequence length="162" mass="18562">MMQVRPATDSDGPAIARLIADVFADYENCPFDRTEFPELDAPASHYSARGGALFIGEVEAHPFPIAASLAYSVPEPGIAELHKFYLDKSLRGRRMGFQIYERVLSEIRSRGLRRIRLWTDTRFQSGHRFYERAGFARQPVTRFLDDVTQAWEYAYTIELKPA</sequence>
<name>A0A2C9D535_9HYPH</name>
<dbReference type="AlphaFoldDB" id="A0A2C9D535"/>
<dbReference type="GO" id="GO:0016747">
    <property type="term" value="F:acyltransferase activity, transferring groups other than amino-acyl groups"/>
    <property type="evidence" value="ECO:0007669"/>
    <property type="project" value="InterPro"/>
</dbReference>
<keyword evidence="5" id="KW-1185">Reference proteome</keyword>
<dbReference type="InterPro" id="IPR000182">
    <property type="entry name" value="GNAT_dom"/>
</dbReference>
<evidence type="ECO:0000256" key="1">
    <source>
        <dbReference type="ARBA" id="ARBA00022679"/>
    </source>
</evidence>
<gene>
    <name evidence="4" type="ORF">HDIA_1074</name>
</gene>
<keyword evidence="2" id="KW-0012">Acyltransferase</keyword>
<accession>A0A2C9D535</accession>
<dbReference type="OrthoDB" id="9799681at2"/>
<dbReference type="KEGG" id="hdi:HDIA_1074"/>